<dbReference type="PANTHER" id="PTHR35534:SF1">
    <property type="entry name" value="LARGE RIBOSOMAL SUBUNIT PROTEIN BL32"/>
    <property type="match status" value="1"/>
</dbReference>
<sequence length="68" mass="7725">MAHPKRRTSKSVKNKRRSHLALTAPTVKHCPRSGVLSRSHRISEDATHYGFEKGGTKGFVVFEKDDEY</sequence>
<dbReference type="HAMAP" id="MF_00340">
    <property type="entry name" value="Ribosomal_bL32"/>
    <property type="match status" value="1"/>
</dbReference>
<dbReference type="InterPro" id="IPR011332">
    <property type="entry name" value="Ribosomal_zn-bd"/>
</dbReference>
<dbReference type="AlphaFoldDB" id="A0A518ETB5"/>
<dbReference type="Pfam" id="PF01783">
    <property type="entry name" value="Ribosomal_L32p"/>
    <property type="match status" value="1"/>
</dbReference>
<evidence type="ECO:0000256" key="2">
    <source>
        <dbReference type="ARBA" id="ARBA00022980"/>
    </source>
</evidence>
<dbReference type="GO" id="GO:0015934">
    <property type="term" value="C:large ribosomal subunit"/>
    <property type="evidence" value="ECO:0007669"/>
    <property type="project" value="InterPro"/>
</dbReference>
<dbReference type="OrthoDB" id="9812874at2"/>
<protein>
    <recommendedName>
        <fullName evidence="4 5">Large ribosomal subunit protein bL32</fullName>
    </recommendedName>
</protein>
<reference evidence="6 7" key="1">
    <citation type="submission" date="2019-02" db="EMBL/GenBank/DDBJ databases">
        <title>Deep-cultivation of Planctomycetes and their phenomic and genomic characterization uncovers novel biology.</title>
        <authorList>
            <person name="Wiegand S."/>
            <person name="Jogler M."/>
            <person name="Boedeker C."/>
            <person name="Pinto D."/>
            <person name="Vollmers J."/>
            <person name="Rivas-Marin E."/>
            <person name="Kohn T."/>
            <person name="Peeters S.H."/>
            <person name="Heuer A."/>
            <person name="Rast P."/>
            <person name="Oberbeckmann S."/>
            <person name="Bunk B."/>
            <person name="Jeske O."/>
            <person name="Meyerdierks A."/>
            <person name="Storesund J.E."/>
            <person name="Kallscheuer N."/>
            <person name="Luecker S."/>
            <person name="Lage O.M."/>
            <person name="Pohl T."/>
            <person name="Merkel B.J."/>
            <person name="Hornburger P."/>
            <person name="Mueller R.-W."/>
            <person name="Bruemmer F."/>
            <person name="Labrenz M."/>
            <person name="Spormann A.M."/>
            <person name="Op den Camp H."/>
            <person name="Overmann J."/>
            <person name="Amann R."/>
            <person name="Jetten M.S.M."/>
            <person name="Mascher T."/>
            <person name="Medema M.H."/>
            <person name="Devos D.P."/>
            <person name="Kaster A.-K."/>
            <person name="Ovreas L."/>
            <person name="Rohde M."/>
            <person name="Galperin M.Y."/>
            <person name="Jogler C."/>
        </authorList>
    </citation>
    <scope>NUCLEOTIDE SEQUENCE [LARGE SCALE GENOMIC DNA]</scope>
    <source>
        <strain evidence="6 7">Poly30</strain>
    </source>
</reference>
<evidence type="ECO:0000313" key="6">
    <source>
        <dbReference type="EMBL" id="QDV07315.1"/>
    </source>
</evidence>
<dbReference type="SUPFAM" id="SSF57829">
    <property type="entry name" value="Zn-binding ribosomal proteins"/>
    <property type="match status" value="1"/>
</dbReference>
<evidence type="ECO:0000256" key="3">
    <source>
        <dbReference type="ARBA" id="ARBA00023274"/>
    </source>
</evidence>
<dbReference type="EMBL" id="CP036434">
    <property type="protein sequence ID" value="QDV07315.1"/>
    <property type="molecule type" value="Genomic_DNA"/>
</dbReference>
<keyword evidence="2 5" id="KW-0689">Ribosomal protein</keyword>
<name>A0A518ETB5_9BACT</name>
<evidence type="ECO:0000256" key="4">
    <source>
        <dbReference type="ARBA" id="ARBA00035178"/>
    </source>
</evidence>
<dbReference type="GO" id="GO:0003735">
    <property type="term" value="F:structural constituent of ribosome"/>
    <property type="evidence" value="ECO:0007669"/>
    <property type="project" value="InterPro"/>
</dbReference>
<dbReference type="RefSeq" id="WP_145198244.1">
    <property type="nucleotide sequence ID" value="NZ_CP036434.1"/>
</dbReference>
<dbReference type="NCBIfam" id="TIGR01031">
    <property type="entry name" value="rpmF_bact"/>
    <property type="match status" value="1"/>
</dbReference>
<organism evidence="6 7">
    <name type="scientific">Saltatorellus ferox</name>
    <dbReference type="NCBI Taxonomy" id="2528018"/>
    <lineage>
        <taxon>Bacteria</taxon>
        <taxon>Pseudomonadati</taxon>
        <taxon>Planctomycetota</taxon>
        <taxon>Planctomycetia</taxon>
        <taxon>Planctomycetia incertae sedis</taxon>
        <taxon>Saltatorellus</taxon>
    </lineage>
</organism>
<comment type="similarity">
    <text evidence="1 5">Belongs to the bacterial ribosomal protein bL32 family.</text>
</comment>
<gene>
    <name evidence="5 6" type="primary">rpmF</name>
    <name evidence="6" type="ORF">Poly30_28380</name>
</gene>
<keyword evidence="3 5" id="KW-0687">Ribonucleoprotein</keyword>
<proteinExistence type="inferred from homology"/>
<accession>A0A518ETB5</accession>
<evidence type="ECO:0000256" key="5">
    <source>
        <dbReference type="HAMAP-Rule" id="MF_00340"/>
    </source>
</evidence>
<keyword evidence="7" id="KW-1185">Reference proteome</keyword>
<evidence type="ECO:0000313" key="7">
    <source>
        <dbReference type="Proteomes" id="UP000320390"/>
    </source>
</evidence>
<dbReference type="PANTHER" id="PTHR35534">
    <property type="entry name" value="50S RIBOSOMAL PROTEIN L32"/>
    <property type="match status" value="1"/>
</dbReference>
<dbReference type="GO" id="GO:0006412">
    <property type="term" value="P:translation"/>
    <property type="evidence" value="ECO:0007669"/>
    <property type="project" value="UniProtKB-UniRule"/>
</dbReference>
<dbReference type="InterPro" id="IPR002677">
    <property type="entry name" value="Ribosomal_bL32"/>
</dbReference>
<dbReference type="InterPro" id="IPR044957">
    <property type="entry name" value="Ribosomal_bL32_bact"/>
</dbReference>
<dbReference type="Proteomes" id="UP000320390">
    <property type="component" value="Chromosome"/>
</dbReference>
<evidence type="ECO:0000256" key="1">
    <source>
        <dbReference type="ARBA" id="ARBA00008560"/>
    </source>
</evidence>